<keyword evidence="1" id="KW-1133">Transmembrane helix</keyword>
<keyword evidence="1" id="KW-0472">Membrane</keyword>
<feature type="transmembrane region" description="Helical" evidence="1">
    <location>
        <begin position="72"/>
        <end position="96"/>
    </location>
</feature>
<keyword evidence="1" id="KW-0812">Transmembrane</keyword>
<dbReference type="InterPro" id="IPR028110">
    <property type="entry name" value="TMEM254"/>
</dbReference>
<protein>
    <submittedName>
        <fullName evidence="2">Palmitoyltransferase</fullName>
    </submittedName>
</protein>
<proteinExistence type="predicted"/>
<reference evidence="2 3" key="1">
    <citation type="submission" date="2024-03" db="EMBL/GenBank/DDBJ databases">
        <title>The Acrasis kona genome and developmental transcriptomes reveal deep origins of eukaryotic multicellular pathways.</title>
        <authorList>
            <person name="Sheikh S."/>
            <person name="Fu C.-J."/>
            <person name="Brown M.W."/>
            <person name="Baldauf S.L."/>
        </authorList>
    </citation>
    <scope>NUCLEOTIDE SEQUENCE [LARGE SCALE GENOMIC DNA]</scope>
    <source>
        <strain evidence="2 3">ATCC MYA-3509</strain>
    </source>
</reference>
<dbReference type="AlphaFoldDB" id="A0AAW2ZHX0"/>
<feature type="transmembrane region" description="Helical" evidence="1">
    <location>
        <begin position="108"/>
        <end position="127"/>
    </location>
</feature>
<sequence>MVVLEDVSHETEEQTRLAHMKPFDFRSVPFFWYISIPLSIGLLCFLGFYPIQTIKSPTMWVTFLSAFYNKQALLQYVFLVAAALHFIEAGIVYYKYPSDRSSKEESSRLSWTIQTFIVGFSSTTLFFKKLALFDKKKE</sequence>
<dbReference type="Proteomes" id="UP001431209">
    <property type="component" value="Unassembled WGS sequence"/>
</dbReference>
<name>A0AAW2ZHX0_9EUKA</name>
<dbReference type="Pfam" id="PF14934">
    <property type="entry name" value="TMEM254"/>
    <property type="match status" value="1"/>
</dbReference>
<evidence type="ECO:0000256" key="1">
    <source>
        <dbReference type="SAM" id="Phobius"/>
    </source>
</evidence>
<comment type="caution">
    <text evidence="2">The sequence shown here is derived from an EMBL/GenBank/DDBJ whole genome shotgun (WGS) entry which is preliminary data.</text>
</comment>
<keyword evidence="3" id="KW-1185">Reference proteome</keyword>
<gene>
    <name evidence="2" type="ORF">AKO1_008918</name>
</gene>
<evidence type="ECO:0000313" key="3">
    <source>
        <dbReference type="Proteomes" id="UP001431209"/>
    </source>
</evidence>
<accession>A0AAW2ZHX0</accession>
<feature type="transmembrane region" description="Helical" evidence="1">
    <location>
        <begin position="30"/>
        <end position="51"/>
    </location>
</feature>
<organism evidence="2 3">
    <name type="scientific">Acrasis kona</name>
    <dbReference type="NCBI Taxonomy" id="1008807"/>
    <lineage>
        <taxon>Eukaryota</taxon>
        <taxon>Discoba</taxon>
        <taxon>Heterolobosea</taxon>
        <taxon>Tetramitia</taxon>
        <taxon>Eutetramitia</taxon>
        <taxon>Acrasidae</taxon>
        <taxon>Acrasis</taxon>
    </lineage>
</organism>
<dbReference type="EMBL" id="JAOPGA020001418">
    <property type="protein sequence ID" value="KAL0488242.1"/>
    <property type="molecule type" value="Genomic_DNA"/>
</dbReference>
<evidence type="ECO:0000313" key="2">
    <source>
        <dbReference type="EMBL" id="KAL0488242.1"/>
    </source>
</evidence>